<evidence type="ECO:0000256" key="9">
    <source>
        <dbReference type="ARBA" id="ARBA00023010"/>
    </source>
</evidence>
<protein>
    <recommendedName>
        <fullName evidence="3">Sec translocon accessory complex subunit YajC</fullName>
    </recommendedName>
</protein>
<evidence type="ECO:0000256" key="7">
    <source>
        <dbReference type="ARBA" id="ARBA00022927"/>
    </source>
</evidence>
<reference evidence="13" key="1">
    <citation type="submission" date="2020-05" db="EMBL/GenBank/DDBJ databases">
        <title>Frigoriglobus tundricola gen. nov., sp. nov., a psychrotolerant cellulolytic planctomycete of the family Gemmataceae with two divergent copies of 16S rRNA gene.</title>
        <authorList>
            <person name="Kulichevskaya I.S."/>
            <person name="Ivanova A.A."/>
            <person name="Naumoff D.G."/>
            <person name="Beletsky A.V."/>
            <person name="Rijpstra W.I.C."/>
            <person name="Sinninghe Damste J.S."/>
            <person name="Mardanov A.V."/>
            <person name="Ravin N.V."/>
            <person name="Dedysh S.N."/>
        </authorList>
    </citation>
    <scope>NUCLEOTIDE SEQUENCE [LARGE SCALE GENOMIC DNA]</scope>
    <source>
        <strain evidence="13">PL17</strain>
    </source>
</reference>
<keyword evidence="6 11" id="KW-0812">Transmembrane</keyword>
<sequence length="118" mass="12804">MPMSYSLLLAEDPAPGQQPGGLVGSPMFPFFLVALMLLFWVVVILPMSRRQKKEQEQLLATLKRGAKVLTSAGIVGVVVSAKDGEDEIVIRSEDAKLRIKRNVVVQVLGTDAAETAKQ</sequence>
<accession>A0A6M5YS94</accession>
<dbReference type="SMART" id="SM01323">
    <property type="entry name" value="YajC"/>
    <property type="match status" value="1"/>
</dbReference>
<dbReference type="GO" id="GO:0015031">
    <property type="term" value="P:protein transport"/>
    <property type="evidence" value="ECO:0007669"/>
    <property type="project" value="UniProtKB-KW"/>
</dbReference>
<evidence type="ECO:0000313" key="12">
    <source>
        <dbReference type="EMBL" id="QJW96759.1"/>
    </source>
</evidence>
<keyword evidence="10 11" id="KW-0472">Membrane</keyword>
<evidence type="ECO:0000313" key="13">
    <source>
        <dbReference type="Proteomes" id="UP000503447"/>
    </source>
</evidence>
<dbReference type="KEGG" id="ftj:FTUN_4318"/>
<dbReference type="GO" id="GO:0005886">
    <property type="term" value="C:plasma membrane"/>
    <property type="evidence" value="ECO:0007669"/>
    <property type="project" value="UniProtKB-SubCell"/>
</dbReference>
<dbReference type="Proteomes" id="UP000503447">
    <property type="component" value="Chromosome"/>
</dbReference>
<proteinExistence type="inferred from homology"/>
<evidence type="ECO:0000256" key="4">
    <source>
        <dbReference type="ARBA" id="ARBA00022448"/>
    </source>
</evidence>
<gene>
    <name evidence="12" type="ORF">FTUN_4318</name>
</gene>
<dbReference type="PANTHER" id="PTHR33909:SF1">
    <property type="entry name" value="SEC TRANSLOCON ACCESSORY COMPLEX SUBUNIT YAJC"/>
    <property type="match status" value="1"/>
</dbReference>
<dbReference type="EMBL" id="CP053452">
    <property type="protein sequence ID" value="QJW96759.1"/>
    <property type="molecule type" value="Genomic_DNA"/>
</dbReference>
<comment type="similarity">
    <text evidence="2">Belongs to the YajC family.</text>
</comment>
<evidence type="ECO:0000256" key="5">
    <source>
        <dbReference type="ARBA" id="ARBA00022475"/>
    </source>
</evidence>
<dbReference type="AlphaFoldDB" id="A0A6M5YS94"/>
<evidence type="ECO:0000256" key="8">
    <source>
        <dbReference type="ARBA" id="ARBA00022989"/>
    </source>
</evidence>
<keyword evidence="4" id="KW-0813">Transport</keyword>
<evidence type="ECO:0000256" key="6">
    <source>
        <dbReference type="ARBA" id="ARBA00022692"/>
    </source>
</evidence>
<keyword evidence="7" id="KW-0653">Protein transport</keyword>
<evidence type="ECO:0000256" key="1">
    <source>
        <dbReference type="ARBA" id="ARBA00004162"/>
    </source>
</evidence>
<dbReference type="InterPro" id="IPR003849">
    <property type="entry name" value="Preprotein_translocase_YajC"/>
</dbReference>
<dbReference type="NCBIfam" id="TIGR00739">
    <property type="entry name" value="yajC"/>
    <property type="match status" value="1"/>
</dbReference>
<keyword evidence="9" id="KW-0811">Translocation</keyword>
<feature type="transmembrane region" description="Helical" evidence="11">
    <location>
        <begin position="27"/>
        <end position="45"/>
    </location>
</feature>
<dbReference type="Pfam" id="PF02699">
    <property type="entry name" value="YajC"/>
    <property type="match status" value="1"/>
</dbReference>
<keyword evidence="5" id="KW-1003">Cell membrane</keyword>
<dbReference type="PANTHER" id="PTHR33909">
    <property type="entry name" value="SEC TRANSLOCON ACCESSORY COMPLEX SUBUNIT YAJC"/>
    <property type="match status" value="1"/>
</dbReference>
<evidence type="ECO:0000256" key="10">
    <source>
        <dbReference type="ARBA" id="ARBA00023136"/>
    </source>
</evidence>
<name>A0A6M5YS94_9BACT</name>
<keyword evidence="13" id="KW-1185">Reference proteome</keyword>
<evidence type="ECO:0000256" key="2">
    <source>
        <dbReference type="ARBA" id="ARBA00006742"/>
    </source>
</evidence>
<evidence type="ECO:0000256" key="11">
    <source>
        <dbReference type="SAM" id="Phobius"/>
    </source>
</evidence>
<comment type="subcellular location">
    <subcellularLocation>
        <location evidence="1">Cell membrane</location>
        <topology evidence="1">Single-pass membrane protein</topology>
    </subcellularLocation>
</comment>
<organism evidence="12 13">
    <name type="scientific">Frigoriglobus tundricola</name>
    <dbReference type="NCBI Taxonomy" id="2774151"/>
    <lineage>
        <taxon>Bacteria</taxon>
        <taxon>Pseudomonadati</taxon>
        <taxon>Planctomycetota</taxon>
        <taxon>Planctomycetia</taxon>
        <taxon>Gemmatales</taxon>
        <taxon>Gemmataceae</taxon>
        <taxon>Frigoriglobus</taxon>
    </lineage>
</organism>
<keyword evidence="8 11" id="KW-1133">Transmembrane helix</keyword>
<evidence type="ECO:0000256" key="3">
    <source>
        <dbReference type="ARBA" id="ARBA00014962"/>
    </source>
</evidence>